<feature type="compositionally biased region" description="Basic and acidic residues" evidence="1">
    <location>
        <begin position="13"/>
        <end position="28"/>
    </location>
</feature>
<dbReference type="RefSeq" id="WP_093054486.1">
    <property type="nucleotide sequence ID" value="NZ_FOGT01000016.1"/>
</dbReference>
<dbReference type="EMBL" id="FOGT01000016">
    <property type="protein sequence ID" value="SES31407.1"/>
    <property type="molecule type" value="Genomic_DNA"/>
</dbReference>
<dbReference type="InterPro" id="IPR052967">
    <property type="entry name" value="Stress_Response_Assoc"/>
</dbReference>
<feature type="region of interest" description="Disordered" evidence="1">
    <location>
        <begin position="1"/>
        <end position="34"/>
    </location>
</feature>
<evidence type="ECO:0000313" key="4">
    <source>
        <dbReference type="Proteomes" id="UP000198571"/>
    </source>
</evidence>
<dbReference type="AlphaFoldDB" id="A0A1H9WCL4"/>
<gene>
    <name evidence="3" type="ORF">SAMN05518684_1163</name>
</gene>
<sequence>MGFFDLFNGNEQNQKERRKGMQEVRQEDREQETEFANEVHMDLREEELDVDKQRKDTGDVVLHKEITEEEQTVNVPVSHDQVVIEQREVNHEPTDEPITEEESVRIPVTAEEVHADKHTVVTGEISAQKRPVERNEQVRDVLHKEKADVDVHGEADVETKGDMDVERE</sequence>
<dbReference type="PANTHER" id="PTHR38463">
    <property type="entry name" value="STRESS RESPONSE PROTEIN YSNF"/>
    <property type="match status" value="1"/>
</dbReference>
<evidence type="ECO:0000256" key="1">
    <source>
        <dbReference type="SAM" id="MobiDB-lite"/>
    </source>
</evidence>
<dbReference type="InterPro" id="IPR019060">
    <property type="entry name" value="DUF2382"/>
</dbReference>
<reference evidence="4" key="1">
    <citation type="submission" date="2016-10" db="EMBL/GenBank/DDBJ databases">
        <authorList>
            <person name="Varghese N."/>
            <person name="Submissions S."/>
        </authorList>
    </citation>
    <scope>NUCLEOTIDE SEQUENCE [LARGE SCALE GENOMIC DNA]</scope>
    <source>
        <strain evidence="4">S9</strain>
    </source>
</reference>
<name>A0A1H9WCL4_9BACI</name>
<organism evidence="3 4">
    <name type="scientific">Salipaludibacillus aurantiacus</name>
    <dbReference type="NCBI Taxonomy" id="1601833"/>
    <lineage>
        <taxon>Bacteria</taxon>
        <taxon>Bacillati</taxon>
        <taxon>Bacillota</taxon>
        <taxon>Bacilli</taxon>
        <taxon>Bacillales</taxon>
        <taxon>Bacillaceae</taxon>
    </lineage>
</organism>
<accession>A0A1H9WCL4</accession>
<proteinExistence type="predicted"/>
<dbReference type="NCBIfam" id="TIGR02271">
    <property type="entry name" value="YsnF/AvaK domain"/>
    <property type="match status" value="1"/>
</dbReference>
<feature type="domain" description="DUF2382" evidence="2">
    <location>
        <begin position="41"/>
        <end position="149"/>
    </location>
</feature>
<feature type="region of interest" description="Disordered" evidence="1">
    <location>
        <begin position="143"/>
        <end position="168"/>
    </location>
</feature>
<dbReference type="Proteomes" id="UP000198571">
    <property type="component" value="Unassembled WGS sequence"/>
</dbReference>
<dbReference type="Pfam" id="PF09557">
    <property type="entry name" value="DUF2382"/>
    <property type="match status" value="1"/>
</dbReference>
<dbReference type="PANTHER" id="PTHR38463:SF1">
    <property type="entry name" value="STRESS RESPONSE PROTEIN YSNF"/>
    <property type="match status" value="1"/>
</dbReference>
<dbReference type="STRING" id="1601833.SAMN05518684_1163"/>
<protein>
    <submittedName>
        <fullName evidence="3">Conserved domain-containing protein</fullName>
    </submittedName>
</protein>
<evidence type="ECO:0000259" key="2">
    <source>
        <dbReference type="Pfam" id="PF09557"/>
    </source>
</evidence>
<keyword evidence="4" id="KW-1185">Reference proteome</keyword>
<dbReference type="OrthoDB" id="118405at2"/>
<evidence type="ECO:0000313" key="3">
    <source>
        <dbReference type="EMBL" id="SES31407.1"/>
    </source>
</evidence>